<keyword evidence="4 6" id="KW-1133">Transmembrane helix</keyword>
<feature type="transmembrane region" description="Helical" evidence="6">
    <location>
        <begin position="170"/>
        <end position="188"/>
    </location>
</feature>
<name>A0A5N7C4R0_PETAA</name>
<feature type="transmembrane region" description="Helical" evidence="6">
    <location>
        <begin position="317"/>
        <end position="336"/>
    </location>
</feature>
<feature type="transmembrane region" description="Helical" evidence="6">
    <location>
        <begin position="348"/>
        <end position="366"/>
    </location>
</feature>
<feature type="transmembrane region" description="Helical" evidence="6">
    <location>
        <begin position="276"/>
        <end position="297"/>
    </location>
</feature>
<accession>A0A5N7C4R0</accession>
<dbReference type="Gene3D" id="1.20.1250.20">
    <property type="entry name" value="MFS general substrate transporter like domains"/>
    <property type="match status" value="1"/>
</dbReference>
<protein>
    <submittedName>
        <fullName evidence="7">Major facilitator superfamily domain-containing protein</fullName>
    </submittedName>
</protein>
<dbReference type="AlphaFoldDB" id="A0A5N7C4R0"/>
<evidence type="ECO:0000256" key="2">
    <source>
        <dbReference type="ARBA" id="ARBA00022448"/>
    </source>
</evidence>
<keyword evidence="2" id="KW-0813">Transport</keyword>
<proteinExistence type="predicted"/>
<evidence type="ECO:0000256" key="5">
    <source>
        <dbReference type="ARBA" id="ARBA00023136"/>
    </source>
</evidence>
<dbReference type="SUPFAM" id="SSF103473">
    <property type="entry name" value="MFS general substrate transporter"/>
    <property type="match status" value="1"/>
</dbReference>
<keyword evidence="3 6" id="KW-0812">Transmembrane</keyword>
<feature type="transmembrane region" description="Helical" evidence="6">
    <location>
        <begin position="378"/>
        <end position="395"/>
    </location>
</feature>
<dbReference type="EMBL" id="ML735271">
    <property type="protein sequence ID" value="KAE8389029.1"/>
    <property type="molecule type" value="Genomic_DNA"/>
</dbReference>
<dbReference type="Proteomes" id="UP000326877">
    <property type="component" value="Unassembled WGS sequence"/>
</dbReference>
<evidence type="ECO:0000313" key="7">
    <source>
        <dbReference type="EMBL" id="KAE8389029.1"/>
    </source>
</evidence>
<dbReference type="GO" id="GO:0016020">
    <property type="term" value="C:membrane"/>
    <property type="evidence" value="ECO:0007669"/>
    <property type="project" value="UniProtKB-SubCell"/>
</dbReference>
<feature type="transmembrane region" description="Helical" evidence="6">
    <location>
        <begin position="97"/>
        <end position="118"/>
    </location>
</feature>
<comment type="subcellular location">
    <subcellularLocation>
        <location evidence="1">Membrane</location>
        <topology evidence="1">Multi-pass membrane protein</topology>
    </subcellularLocation>
</comment>
<reference evidence="7" key="1">
    <citation type="submission" date="2019-04" db="EMBL/GenBank/DDBJ databases">
        <title>Friends and foes A comparative genomics studyof 23 Aspergillus species from section Flavi.</title>
        <authorList>
            <consortium name="DOE Joint Genome Institute"/>
            <person name="Kjaerbolling I."/>
            <person name="Vesth T."/>
            <person name="Frisvad J.C."/>
            <person name="Nybo J.L."/>
            <person name="Theobald S."/>
            <person name="Kildgaard S."/>
            <person name="Isbrandt T."/>
            <person name="Kuo A."/>
            <person name="Sato A."/>
            <person name="Lyhne E.K."/>
            <person name="Kogle M.E."/>
            <person name="Wiebenga A."/>
            <person name="Kun R.S."/>
            <person name="Lubbers R.J."/>
            <person name="Makela M.R."/>
            <person name="Barry K."/>
            <person name="Chovatia M."/>
            <person name="Clum A."/>
            <person name="Daum C."/>
            <person name="Haridas S."/>
            <person name="He G."/>
            <person name="LaButti K."/>
            <person name="Lipzen A."/>
            <person name="Mondo S."/>
            <person name="Riley R."/>
            <person name="Salamov A."/>
            <person name="Simmons B.A."/>
            <person name="Magnuson J.K."/>
            <person name="Henrissat B."/>
            <person name="Mortensen U.H."/>
            <person name="Larsen T.O."/>
            <person name="Devries R.P."/>
            <person name="Grigoriev I.V."/>
            <person name="Machida M."/>
            <person name="Baker S.E."/>
            <person name="Andersen M.R."/>
        </authorList>
    </citation>
    <scope>NUCLEOTIDE SEQUENCE [LARGE SCALE GENOMIC DNA]</scope>
    <source>
        <strain evidence="7">IBT 14317</strain>
    </source>
</reference>
<dbReference type="InterPro" id="IPR036259">
    <property type="entry name" value="MFS_trans_sf"/>
</dbReference>
<dbReference type="OrthoDB" id="4139357at2759"/>
<sequence>MHSLDRQEKGVSPMSQFYTPTLEGLRAEVESPLAASGHDSVYNRKAKLINRAIQDIGMGRYQWGLFFSPWIWLDRRQGVALTLTLLSLEFGVSKSQVRFITCALFVGLVIGATFRGLASGLIGRRPLFNITLFLCGVFGLAAGGGPTWISTCALHACLGLGVGGNMPVDAAIFLEFLPFALLAWAFILNFSCSEAASYTKADNMGRRHLVLSLGAIMFDMLICRFFFTLYESPKFLIGGYPEKIREQTLSLKQIVARSLSKFSVQQIGPLFATKRLRITTILIWFCWATIGMGYTLFDASLPQYLSTSASTYETYRNYAITGVIGLPGPVLARYTVGIKYVGRKGTMSISTLITGILLFCFTAANTSNTQLVRSTLESFFQVIIYGTATGIASCLNRIAGLYAPIVTIYAGDVNTSAPIYVSSALLLLHGVFKSLRTGDGEVKPFVG</sequence>
<keyword evidence="5 6" id="KW-0472">Membrane</keyword>
<evidence type="ECO:0000256" key="3">
    <source>
        <dbReference type="ARBA" id="ARBA00022692"/>
    </source>
</evidence>
<evidence type="ECO:0000256" key="6">
    <source>
        <dbReference type="SAM" id="Phobius"/>
    </source>
</evidence>
<evidence type="ECO:0000256" key="1">
    <source>
        <dbReference type="ARBA" id="ARBA00004141"/>
    </source>
</evidence>
<gene>
    <name evidence="7" type="ORF">BDV23DRAFT_173461</name>
</gene>
<feature type="transmembrane region" description="Helical" evidence="6">
    <location>
        <begin position="208"/>
        <end position="227"/>
    </location>
</feature>
<feature type="transmembrane region" description="Helical" evidence="6">
    <location>
        <begin position="130"/>
        <end position="158"/>
    </location>
</feature>
<organism evidence="7">
    <name type="scientific">Petromyces alliaceus</name>
    <name type="common">Aspergillus alliaceus</name>
    <dbReference type="NCBI Taxonomy" id="209559"/>
    <lineage>
        <taxon>Eukaryota</taxon>
        <taxon>Fungi</taxon>
        <taxon>Dikarya</taxon>
        <taxon>Ascomycota</taxon>
        <taxon>Pezizomycotina</taxon>
        <taxon>Eurotiomycetes</taxon>
        <taxon>Eurotiomycetidae</taxon>
        <taxon>Eurotiales</taxon>
        <taxon>Aspergillaceae</taxon>
        <taxon>Aspergillus</taxon>
        <taxon>Aspergillus subgen. Circumdati</taxon>
    </lineage>
</organism>
<dbReference type="PANTHER" id="PTHR23511">
    <property type="entry name" value="SYNAPTIC VESICLE GLYCOPROTEIN 2"/>
    <property type="match status" value="1"/>
</dbReference>
<dbReference type="PANTHER" id="PTHR23511:SF5">
    <property type="entry name" value="MAJOR FACILITATOR-TYPE TRANSPORTER HXNZ-RELATED"/>
    <property type="match status" value="1"/>
</dbReference>
<evidence type="ECO:0000256" key="4">
    <source>
        <dbReference type="ARBA" id="ARBA00022989"/>
    </source>
</evidence>